<dbReference type="GO" id="GO:0044781">
    <property type="term" value="P:bacterial-type flagellum organization"/>
    <property type="evidence" value="ECO:0007669"/>
    <property type="project" value="UniProtKB-UniRule"/>
</dbReference>
<protein>
    <recommendedName>
        <fullName evidence="3">Basal-body rod modification protein FlgD</fullName>
    </recommendedName>
</protein>
<dbReference type="OrthoDB" id="280334at2"/>
<keyword evidence="2 3" id="KW-1005">Bacterial flagellum biogenesis</keyword>
<dbReference type="EMBL" id="QZDT01000020">
    <property type="protein sequence ID" value="NBJ93512.1"/>
    <property type="molecule type" value="Genomic_DNA"/>
</dbReference>
<dbReference type="RefSeq" id="WP_160560581.1">
    <property type="nucleotide sequence ID" value="NZ_QZDT01000020.1"/>
</dbReference>
<evidence type="ECO:0000313" key="6">
    <source>
        <dbReference type="Proteomes" id="UP001154420"/>
    </source>
</evidence>
<evidence type="ECO:0000256" key="3">
    <source>
        <dbReference type="RuleBase" id="RU362076"/>
    </source>
</evidence>
<evidence type="ECO:0000256" key="1">
    <source>
        <dbReference type="ARBA" id="ARBA00010577"/>
    </source>
</evidence>
<feature type="compositionally biased region" description="Acidic residues" evidence="4">
    <location>
        <begin position="217"/>
        <end position="249"/>
    </location>
</feature>
<comment type="similarity">
    <text evidence="1 3">Belongs to the FlgD family.</text>
</comment>
<accession>A0A9X5BH33</accession>
<keyword evidence="5" id="KW-0282">Flagellum</keyword>
<comment type="function">
    <text evidence="3">Required for flagellar hook formation. May act as a scaffolding protein.</text>
</comment>
<evidence type="ECO:0000256" key="4">
    <source>
        <dbReference type="SAM" id="MobiDB-lite"/>
    </source>
</evidence>
<dbReference type="AlphaFoldDB" id="A0A9X5BH33"/>
<keyword evidence="6" id="KW-1185">Reference proteome</keyword>
<name>A0A9X5BH33_9FIRM</name>
<dbReference type="Proteomes" id="UP001154420">
    <property type="component" value="Unassembled WGS sequence"/>
</dbReference>
<gene>
    <name evidence="5" type="ORF">D5281_13130</name>
</gene>
<dbReference type="Pfam" id="PF03963">
    <property type="entry name" value="FlgD"/>
    <property type="match status" value="1"/>
</dbReference>
<dbReference type="InterPro" id="IPR005648">
    <property type="entry name" value="FlgD"/>
</dbReference>
<sequence>MVDAVVKNGVVEETASESSIKKAATKNSLDKDAFLQLLVAQMKYQDPLEPTSNTEYISQYATFSQVEQMQNMAATMELTRASSMVGKLVEVNTVDSAGNAKSIQGTVEYVTYENNQAFVSIDGALYSIDDVVAVIDETYQSAIDLAVSFTAAMDQLPRLEFVTLKDKDNIETLQKIFNGMTAYQQSFIDKKNIEKLQKYVERIAELQDAADANKPPEDDDKVEDGDDKVEEGGDAGEDGGEEAGGEGGE</sequence>
<organism evidence="5 6">
    <name type="scientific">Parablautia muri</name>
    <dbReference type="NCBI Taxonomy" id="2320879"/>
    <lineage>
        <taxon>Bacteria</taxon>
        <taxon>Bacillati</taxon>
        <taxon>Bacillota</taxon>
        <taxon>Clostridia</taxon>
        <taxon>Lachnospirales</taxon>
        <taxon>Lachnospiraceae</taxon>
        <taxon>Parablautia</taxon>
    </lineage>
</organism>
<feature type="region of interest" description="Disordered" evidence="4">
    <location>
        <begin position="207"/>
        <end position="249"/>
    </location>
</feature>
<proteinExistence type="inferred from homology"/>
<reference evidence="5" key="1">
    <citation type="submission" date="2018-09" db="EMBL/GenBank/DDBJ databases">
        <title>Murine metabolic-syndrome-specific gut microbial biobank.</title>
        <authorList>
            <person name="Liu C."/>
        </authorList>
    </citation>
    <scope>NUCLEOTIDE SEQUENCE</scope>
    <source>
        <strain evidence="5">D42-62</strain>
    </source>
</reference>
<keyword evidence="5" id="KW-0966">Cell projection</keyword>
<keyword evidence="5" id="KW-0969">Cilium</keyword>
<evidence type="ECO:0000313" key="5">
    <source>
        <dbReference type="EMBL" id="NBJ93512.1"/>
    </source>
</evidence>
<comment type="caution">
    <text evidence="5">The sequence shown here is derived from an EMBL/GenBank/DDBJ whole genome shotgun (WGS) entry which is preliminary data.</text>
</comment>
<evidence type="ECO:0000256" key="2">
    <source>
        <dbReference type="ARBA" id="ARBA00022795"/>
    </source>
</evidence>